<dbReference type="RefSeq" id="WP_100201583.1">
    <property type="nucleotide sequence ID" value="NZ_PGGW01000023.1"/>
</dbReference>
<keyword evidence="2" id="KW-0413">Isomerase</keyword>
<dbReference type="InterPro" id="IPR006098">
    <property type="entry name" value="MMCoA_mutase_a_cat"/>
</dbReference>
<accession>A0A2M8M1X5</accession>
<dbReference type="Pfam" id="PF01642">
    <property type="entry name" value="MM_CoA_mutase"/>
    <property type="match status" value="1"/>
</dbReference>
<proteinExistence type="predicted"/>
<feature type="non-terminal residue" evidence="4">
    <location>
        <position position="463"/>
    </location>
</feature>
<dbReference type="SUPFAM" id="SSF51703">
    <property type="entry name" value="Cobalamin (vitamin B12)-dependent enzymes"/>
    <property type="match status" value="1"/>
</dbReference>
<dbReference type="PANTHER" id="PTHR48101:SF1">
    <property type="entry name" value="METHYLMALONYL-COA MUTASE, LARGE SUBUNIT"/>
    <property type="match status" value="1"/>
</dbReference>
<dbReference type="Gene3D" id="3.20.20.240">
    <property type="entry name" value="Methylmalonyl-CoA mutase"/>
    <property type="match status" value="1"/>
</dbReference>
<evidence type="ECO:0000256" key="1">
    <source>
        <dbReference type="ARBA" id="ARBA00011870"/>
    </source>
</evidence>
<keyword evidence="5" id="KW-1185">Reference proteome</keyword>
<dbReference type="AlphaFoldDB" id="A0A2M8M1X5"/>
<dbReference type="EMBL" id="PGGW01000023">
    <property type="protein sequence ID" value="PJE98195.1"/>
    <property type="molecule type" value="Genomic_DNA"/>
</dbReference>
<name>A0A2M8M1X5_9ACTN</name>
<organism evidence="4 5">
    <name type="scientific">Streptomyces carminius</name>
    <dbReference type="NCBI Taxonomy" id="2665496"/>
    <lineage>
        <taxon>Bacteria</taxon>
        <taxon>Bacillati</taxon>
        <taxon>Actinomycetota</taxon>
        <taxon>Actinomycetes</taxon>
        <taxon>Kitasatosporales</taxon>
        <taxon>Streptomycetaceae</taxon>
        <taxon>Streptomyces</taxon>
    </lineage>
</organism>
<dbReference type="NCBIfam" id="TIGR00641">
    <property type="entry name" value="acid_CoA_mut_N"/>
    <property type="match status" value="1"/>
</dbReference>
<dbReference type="Proteomes" id="UP000230407">
    <property type="component" value="Unassembled WGS sequence"/>
</dbReference>
<protein>
    <submittedName>
        <fullName evidence="4">Methylmalonyl-CoA mutase</fullName>
    </submittedName>
</protein>
<feature type="domain" description="Methylmalonyl-CoA mutase alpha/beta chain catalytic" evidence="3">
    <location>
        <begin position="8"/>
        <end position="462"/>
    </location>
</feature>
<evidence type="ECO:0000256" key="2">
    <source>
        <dbReference type="ARBA" id="ARBA00023235"/>
    </source>
</evidence>
<dbReference type="InterPro" id="IPR016176">
    <property type="entry name" value="Cbl-dep_enz_cat"/>
</dbReference>
<comment type="caution">
    <text evidence="4">The sequence shown here is derived from an EMBL/GenBank/DDBJ whole genome shotgun (WGS) entry which is preliminary data.</text>
</comment>
<comment type="subunit">
    <text evidence="1">Heterodimer of an alpha and a beta chain.</text>
</comment>
<dbReference type="PANTHER" id="PTHR48101">
    <property type="entry name" value="METHYLMALONYL-COA MUTASE, MITOCHONDRIAL-RELATED"/>
    <property type="match status" value="1"/>
</dbReference>
<dbReference type="InterPro" id="IPR006099">
    <property type="entry name" value="MeMalonylCoA_mutase_a/b_cat"/>
</dbReference>
<dbReference type="GO" id="GO:0004494">
    <property type="term" value="F:methylmalonyl-CoA mutase activity"/>
    <property type="evidence" value="ECO:0007669"/>
    <property type="project" value="UniProtKB-EC"/>
</dbReference>
<evidence type="ECO:0000313" key="5">
    <source>
        <dbReference type="Proteomes" id="UP000230407"/>
    </source>
</evidence>
<reference evidence="4 5" key="1">
    <citation type="submission" date="2017-11" db="EMBL/GenBank/DDBJ databases">
        <title>Streptomyces carmine sp. nov., a novel actinomycete isolated from Sophora alopecuroides in Xinjiang, China.</title>
        <authorList>
            <person name="Wang Y."/>
            <person name="Luo X."/>
            <person name="Wan C."/>
            <person name="Zhang L."/>
        </authorList>
    </citation>
    <scope>NUCLEOTIDE SEQUENCE [LARGE SCALE GENOMIC DNA]</scope>
    <source>
        <strain evidence="4 5">TRM SA0054</strain>
    </source>
</reference>
<dbReference type="GO" id="GO:0031419">
    <property type="term" value="F:cobalamin binding"/>
    <property type="evidence" value="ECO:0007669"/>
    <property type="project" value="UniProtKB-KW"/>
</dbReference>
<evidence type="ECO:0000313" key="4">
    <source>
        <dbReference type="EMBL" id="PJE98195.1"/>
    </source>
</evidence>
<sequence length="463" mass="50457">MERRTRSSQSGLPVEPVYGPGALGDWDAASRLGEPGAYPYTRGVYPSMYTGRPWTMRQYAGFGTATESNARYKQLIANGTMGLSVAFDLPTQMGHDSDAPIASGEVGKVGVAIDSIEDMRVLFDGIPLGEVSTSMTINAPAAVLLLLYQLVAEEQGVPAAKLTGTIQNDVLKEYIARGTYIFPPRPSLRLISDIFKYCRAEIPRWNTISISGYHMAEAGATPAQEIAFTLADGIEYVRTAVAAGMDVDDFAPRLSFFFVARTTILEEVAKFRAARRIWARVMRETFGAKNPRSLMLRFHTQTAGVQLTAQQPEVNLVRVAVQGLGAVLGGTQSLHTNSYDEAIALPTDKSARLALRTQQVLAHETDVTATVDPFAGSYVVERMTDEIEELVTGLIGKVEELGGAVAAIEHGYQKGEIERSAYRIAQETDSGERVVVGVNRFQLDEEEPYEPLRVDPAIEAQQA</sequence>
<evidence type="ECO:0000259" key="3">
    <source>
        <dbReference type="Pfam" id="PF01642"/>
    </source>
</evidence>
<gene>
    <name evidence="4" type="ORF">CUT44_08585</name>
</gene>